<evidence type="ECO:0000256" key="1">
    <source>
        <dbReference type="SAM" id="MobiDB-lite"/>
    </source>
</evidence>
<name>A0ABV9B5N6_9ACTN</name>
<evidence type="ECO:0000259" key="2">
    <source>
        <dbReference type="Pfam" id="PF13546"/>
    </source>
</evidence>
<dbReference type="RefSeq" id="WP_381184770.1">
    <property type="nucleotide sequence ID" value="NZ_JBHSFK010000045.1"/>
</dbReference>
<dbReference type="EMBL" id="JBHSFK010000045">
    <property type="protein sequence ID" value="MFC4506626.1"/>
    <property type="molecule type" value="Genomic_DNA"/>
</dbReference>
<feature type="region of interest" description="Disordered" evidence="1">
    <location>
        <begin position="80"/>
        <end position="130"/>
    </location>
</feature>
<evidence type="ECO:0000313" key="4">
    <source>
        <dbReference type="Proteomes" id="UP001595839"/>
    </source>
</evidence>
<keyword evidence="4" id="KW-1185">Reference proteome</keyword>
<feature type="compositionally biased region" description="Polar residues" evidence="1">
    <location>
        <begin position="94"/>
        <end position="105"/>
    </location>
</feature>
<dbReference type="InterPro" id="IPR039365">
    <property type="entry name" value="IS701-like"/>
</dbReference>
<dbReference type="InterPro" id="IPR038721">
    <property type="entry name" value="IS701-like_DDE_dom"/>
</dbReference>
<dbReference type="Pfam" id="PF13546">
    <property type="entry name" value="DDE_5"/>
    <property type="match status" value="1"/>
</dbReference>
<protein>
    <submittedName>
        <fullName evidence="3">Transposase</fullName>
    </submittedName>
</protein>
<proteinExistence type="predicted"/>
<dbReference type="PANTHER" id="PTHR33627">
    <property type="entry name" value="TRANSPOSASE"/>
    <property type="match status" value="1"/>
</dbReference>
<dbReference type="PANTHER" id="PTHR33627:SF1">
    <property type="entry name" value="TRANSPOSASE"/>
    <property type="match status" value="1"/>
</dbReference>
<evidence type="ECO:0000313" key="3">
    <source>
        <dbReference type="EMBL" id="MFC4506626.1"/>
    </source>
</evidence>
<organism evidence="3 4">
    <name type="scientific">Streptomyces vulcanius</name>
    <dbReference type="NCBI Taxonomy" id="1441876"/>
    <lineage>
        <taxon>Bacteria</taxon>
        <taxon>Bacillati</taxon>
        <taxon>Actinomycetota</taxon>
        <taxon>Actinomycetes</taxon>
        <taxon>Kitasatosporales</taxon>
        <taxon>Streptomycetaceae</taxon>
        <taxon>Streptomyces</taxon>
    </lineage>
</organism>
<dbReference type="Proteomes" id="UP001595839">
    <property type="component" value="Unassembled WGS sequence"/>
</dbReference>
<reference evidence="4" key="1">
    <citation type="journal article" date="2019" name="Int. J. Syst. Evol. Microbiol.">
        <title>The Global Catalogue of Microorganisms (GCM) 10K type strain sequencing project: providing services to taxonomists for standard genome sequencing and annotation.</title>
        <authorList>
            <consortium name="The Broad Institute Genomics Platform"/>
            <consortium name="The Broad Institute Genome Sequencing Center for Infectious Disease"/>
            <person name="Wu L."/>
            <person name="Ma J."/>
        </authorList>
    </citation>
    <scope>NUCLEOTIDE SEQUENCE [LARGE SCALE GENOMIC DNA]</scope>
    <source>
        <strain evidence="4">CGMCC 4.7177</strain>
    </source>
</reference>
<sequence>MQGAEAAGHASPDRLQDFLPHAAWDTDELRDRVREFVVDSLPAEDAALIADETGDITKGAKSAGVARQYTGVTGQVENARSVCTSPTDPRAGGRSSTGNCMQGSTGRAVARNTADAARRPRCPRSGPARW</sequence>
<feature type="domain" description="Transposase IS701-like DDE" evidence="2">
    <location>
        <begin position="7"/>
        <end position="81"/>
    </location>
</feature>
<comment type="caution">
    <text evidence="3">The sequence shown here is derived from an EMBL/GenBank/DDBJ whole genome shotgun (WGS) entry which is preliminary data.</text>
</comment>
<accession>A0ABV9B5N6</accession>
<gene>
    <name evidence="3" type="ORF">ACFPIH_45495</name>
</gene>